<proteinExistence type="predicted"/>
<evidence type="ECO:0000313" key="2">
    <source>
        <dbReference type="Proteomes" id="UP001498398"/>
    </source>
</evidence>
<evidence type="ECO:0000313" key="1">
    <source>
        <dbReference type="EMBL" id="KAK7468531.1"/>
    </source>
</evidence>
<keyword evidence="2" id="KW-1185">Reference proteome</keyword>
<dbReference type="SUPFAM" id="SSF53098">
    <property type="entry name" value="Ribonuclease H-like"/>
    <property type="match status" value="1"/>
</dbReference>
<sequence>MNKLVLEPDDDKGFFLHAKAVFNREFTALNTDKHSLALFLHPMCRRLAVHSTAKGRTLQDLKLTALQIASKWRWNETQARALCNDIDLYYHSRSPFSGSARDGLTWWENLAIDANEHPIKSLAIILFQVVPHAAEVERLFSDLGSIQGDHRS</sequence>
<reference evidence="1 2" key="1">
    <citation type="submission" date="2024-01" db="EMBL/GenBank/DDBJ databases">
        <title>A draft genome for the cacao thread blight pathogen Marasmiellus scandens.</title>
        <authorList>
            <person name="Baruah I.K."/>
            <person name="Leung J."/>
            <person name="Bukari Y."/>
            <person name="Amoako-Attah I."/>
            <person name="Meinhardt L.W."/>
            <person name="Bailey B.A."/>
            <person name="Cohen S.P."/>
        </authorList>
    </citation>
    <scope>NUCLEOTIDE SEQUENCE [LARGE SCALE GENOMIC DNA]</scope>
    <source>
        <strain evidence="1 2">GH-19</strain>
    </source>
</reference>
<protein>
    <recommendedName>
        <fullName evidence="3">HAT C-terminal dimerisation domain-containing protein</fullName>
    </recommendedName>
</protein>
<name>A0ABR1K054_9AGAR</name>
<accession>A0ABR1K054</accession>
<dbReference type="InterPro" id="IPR012337">
    <property type="entry name" value="RNaseH-like_sf"/>
</dbReference>
<dbReference type="Proteomes" id="UP001498398">
    <property type="component" value="Unassembled WGS sequence"/>
</dbReference>
<comment type="caution">
    <text evidence="1">The sequence shown here is derived from an EMBL/GenBank/DDBJ whole genome shotgun (WGS) entry which is preliminary data.</text>
</comment>
<dbReference type="EMBL" id="JBANRG010000003">
    <property type="protein sequence ID" value="KAK7468531.1"/>
    <property type="molecule type" value="Genomic_DNA"/>
</dbReference>
<evidence type="ECO:0008006" key="3">
    <source>
        <dbReference type="Google" id="ProtNLM"/>
    </source>
</evidence>
<gene>
    <name evidence="1" type="ORF">VKT23_003036</name>
</gene>
<organism evidence="1 2">
    <name type="scientific">Marasmiellus scandens</name>
    <dbReference type="NCBI Taxonomy" id="2682957"/>
    <lineage>
        <taxon>Eukaryota</taxon>
        <taxon>Fungi</taxon>
        <taxon>Dikarya</taxon>
        <taxon>Basidiomycota</taxon>
        <taxon>Agaricomycotina</taxon>
        <taxon>Agaricomycetes</taxon>
        <taxon>Agaricomycetidae</taxon>
        <taxon>Agaricales</taxon>
        <taxon>Marasmiineae</taxon>
        <taxon>Omphalotaceae</taxon>
        <taxon>Marasmiellus</taxon>
    </lineage>
</organism>